<dbReference type="InterPro" id="IPR036942">
    <property type="entry name" value="Beta-barrel_TonB_sf"/>
</dbReference>
<evidence type="ECO:0000256" key="6">
    <source>
        <dbReference type="ARBA" id="ARBA00023237"/>
    </source>
</evidence>
<dbReference type="InterPro" id="IPR037066">
    <property type="entry name" value="Plug_dom_sf"/>
</dbReference>
<evidence type="ECO:0000256" key="1">
    <source>
        <dbReference type="ARBA" id="ARBA00004571"/>
    </source>
</evidence>
<proteinExistence type="inferred from homology"/>
<dbReference type="InterPro" id="IPR011662">
    <property type="entry name" value="Secretin/TonB_short_N"/>
</dbReference>
<name>A0A425XY64_9BACT</name>
<dbReference type="Pfam" id="PF13715">
    <property type="entry name" value="CarbopepD_reg_2"/>
    <property type="match status" value="1"/>
</dbReference>
<dbReference type="NCBIfam" id="TIGR04056">
    <property type="entry name" value="OMP_RagA_SusC"/>
    <property type="match status" value="1"/>
</dbReference>
<dbReference type="NCBIfam" id="TIGR04057">
    <property type="entry name" value="SusC_RagA_signa"/>
    <property type="match status" value="1"/>
</dbReference>
<dbReference type="InterPro" id="IPR023996">
    <property type="entry name" value="TonB-dep_OMP_SusC/RagA"/>
</dbReference>
<keyword evidence="3 7" id="KW-1134">Transmembrane beta strand</keyword>
<protein>
    <submittedName>
        <fullName evidence="10">SusC/RagA family TonB-linked outer membrane protein</fullName>
    </submittedName>
</protein>
<keyword evidence="2 7" id="KW-0813">Transport</keyword>
<reference evidence="10 11" key="1">
    <citation type="submission" date="2018-07" db="EMBL/GenBank/DDBJ databases">
        <title>Draft genome sequence of Ancylomarina sp. M1P.</title>
        <authorList>
            <person name="Yadav S."/>
            <person name="Villanueva L."/>
            <person name="Damste J.S.S."/>
        </authorList>
    </citation>
    <scope>NUCLEOTIDE SEQUENCE [LARGE SCALE GENOMIC DNA]</scope>
    <source>
        <strain evidence="10 11">M1P</strain>
    </source>
</reference>
<gene>
    <name evidence="10" type="ORF">DWB61_14310</name>
</gene>
<evidence type="ECO:0000313" key="11">
    <source>
        <dbReference type="Proteomes" id="UP000285794"/>
    </source>
</evidence>
<dbReference type="SUPFAM" id="SSF56935">
    <property type="entry name" value="Porins"/>
    <property type="match status" value="1"/>
</dbReference>
<evidence type="ECO:0000259" key="8">
    <source>
        <dbReference type="Pfam" id="PF07660"/>
    </source>
</evidence>
<evidence type="ECO:0000256" key="3">
    <source>
        <dbReference type="ARBA" id="ARBA00022452"/>
    </source>
</evidence>
<dbReference type="Gene3D" id="2.40.170.20">
    <property type="entry name" value="TonB-dependent receptor, beta-barrel domain"/>
    <property type="match status" value="1"/>
</dbReference>
<dbReference type="PROSITE" id="PS52016">
    <property type="entry name" value="TONB_DEPENDENT_REC_3"/>
    <property type="match status" value="1"/>
</dbReference>
<evidence type="ECO:0000313" key="10">
    <source>
        <dbReference type="EMBL" id="RRG19721.1"/>
    </source>
</evidence>
<comment type="caution">
    <text evidence="10">The sequence shown here is derived from an EMBL/GenBank/DDBJ whole genome shotgun (WGS) entry which is preliminary data.</text>
</comment>
<dbReference type="InterPro" id="IPR039426">
    <property type="entry name" value="TonB-dep_rcpt-like"/>
</dbReference>
<dbReference type="Gene3D" id="2.60.40.1120">
    <property type="entry name" value="Carboxypeptidase-like, regulatory domain"/>
    <property type="match status" value="1"/>
</dbReference>
<dbReference type="Pfam" id="PF07715">
    <property type="entry name" value="Plug"/>
    <property type="match status" value="1"/>
</dbReference>
<keyword evidence="11" id="KW-1185">Reference proteome</keyword>
<comment type="subcellular location">
    <subcellularLocation>
        <location evidence="1 7">Cell outer membrane</location>
        <topology evidence="1 7">Multi-pass membrane protein</topology>
    </subcellularLocation>
</comment>
<evidence type="ECO:0000256" key="5">
    <source>
        <dbReference type="ARBA" id="ARBA00023136"/>
    </source>
</evidence>
<dbReference type="EMBL" id="QQWG01000017">
    <property type="protein sequence ID" value="RRG19721.1"/>
    <property type="molecule type" value="Genomic_DNA"/>
</dbReference>
<evidence type="ECO:0000256" key="7">
    <source>
        <dbReference type="PROSITE-ProRule" id="PRU01360"/>
    </source>
</evidence>
<evidence type="ECO:0000256" key="2">
    <source>
        <dbReference type="ARBA" id="ARBA00022448"/>
    </source>
</evidence>
<evidence type="ECO:0000256" key="4">
    <source>
        <dbReference type="ARBA" id="ARBA00022692"/>
    </source>
</evidence>
<dbReference type="Gene3D" id="3.55.50.30">
    <property type="match status" value="1"/>
</dbReference>
<dbReference type="GO" id="GO:0009279">
    <property type="term" value="C:cell outer membrane"/>
    <property type="evidence" value="ECO:0007669"/>
    <property type="project" value="UniProtKB-SubCell"/>
</dbReference>
<comment type="similarity">
    <text evidence="7">Belongs to the TonB-dependent receptor family.</text>
</comment>
<dbReference type="InterPro" id="IPR023997">
    <property type="entry name" value="TonB-dep_OMP_SusC/RagA_CS"/>
</dbReference>
<feature type="domain" description="TonB-dependent receptor plug" evidence="9">
    <location>
        <begin position="234"/>
        <end position="339"/>
    </location>
</feature>
<accession>A0A425XY64</accession>
<dbReference type="Proteomes" id="UP000285794">
    <property type="component" value="Unassembled WGS sequence"/>
</dbReference>
<dbReference type="Pfam" id="PF07660">
    <property type="entry name" value="STN"/>
    <property type="match status" value="1"/>
</dbReference>
<dbReference type="InterPro" id="IPR008969">
    <property type="entry name" value="CarboxyPept-like_regulatory"/>
</dbReference>
<sequence>MFNLTENKFMKKLATSQVFPLGEKLKRMLRIMKFTWILLLITTLQLSASVYSQQTSFSISFKDASLQKLMDEIKKNSEFDFIYSQDEIEDVKINDADFNGSGVEEILERCLEGTKIDYKIEDRVIILMPAKPAPVKFEKQENKKIHGRVTDEEGVSLPGVSVVVKGTAIGSATDIDGHYELSLPADSKTLVFSFIGMTSQEVAFTGQATIDVVLQADSEQMAEVVVTGYQTISKERATGSYDKIDKVQMSKPTSNVAERLVGTVVGLHKRLGTQYEDEGGLQIRGQTSLGAGSNPLIVVDGFAIEGDLESINPNDIESVTVLKDAAASSIWGARSANGVIVITTKKAKNGEVKVEVSSWVKFEKKFDLDYANPVASSSDVVDYEVMGFNTNFFGGYSRPLENDFYGVMDDYNTNQYYSSAVVAMNEHRLGFLSEADKNATLAKLRTLNNQKQIKDHLLASPFNQQHNVIISGGSEKISNTLSLLFENGNDYFKGNDSKKYNINYRNSVKLANWVDFNFSGSFQYNSANNNGVSLGDIQAMSPYDMLLNADGAYADVQHGLYMPLIERFVKGTGSEFPYSNWGYNPIQEMKSRDRNKKNINSRIQAGLRFKIIEGLTLDTKFQYELFKKDTKDEYSEDSYEVRYNVNKGTAWNIGDPNSVDPNFPKGGILDGSSSETRAYNVRNQLSFDKTLGKHAINMIAGTEVSERVNEGNTIGRKYGYNPERLTFEPWPHGSSDPMNPLPDMLGFAWGTQPYTADAMKYEVDKYFSMYGNLAYTYNDKYTLSGSYRTDASNLISSDPKSRYSPFWSVGAGWQITKEDFMTDLDFVDRLNLRVTYGFNGNVDKSTSVDPLISYWYYNTNTATGGGIVSNYGNPSLGWEKTGTFDLGLDFSLFKGKLFGKLDFYNKKGEDLISEVSIPAVNGTDSQAINAVEMYNRGVEISVGTKLPIQGNDIVWTGNLNFAYNKNRITSLYKDDATLNYRMYGNGSGWEFVEGYNAHTVWGMKYGGMHNFGTEGNPDMRPSIISRDGSQYVDFSGWGPTSFNNKDFVTNEGTYNPPLTMGFSNLIKIHDFDLSFIMTGYFGHIFKRKGFNYPSMGQGKGNINDSYMEVVNGDPNKIVPIPTGGSTNYSRYNSYIGDLDYLTVKADNIRIEEINLTYNMPKKALRRIGLNGLSFYAQANNVGVIAFNKYNEDPVYPKGSIKPGVSYTFGCKFNF</sequence>
<evidence type="ECO:0000259" key="9">
    <source>
        <dbReference type="Pfam" id="PF07715"/>
    </source>
</evidence>
<dbReference type="InterPro" id="IPR012910">
    <property type="entry name" value="Plug_dom"/>
</dbReference>
<dbReference type="Gene3D" id="2.170.130.10">
    <property type="entry name" value="TonB-dependent receptor, plug domain"/>
    <property type="match status" value="1"/>
</dbReference>
<keyword evidence="6 7" id="KW-0998">Cell outer membrane</keyword>
<dbReference type="SUPFAM" id="SSF49464">
    <property type="entry name" value="Carboxypeptidase regulatory domain-like"/>
    <property type="match status" value="1"/>
</dbReference>
<feature type="domain" description="Secretin/TonB short N-terminal" evidence="8">
    <location>
        <begin position="79"/>
        <end position="130"/>
    </location>
</feature>
<keyword evidence="4 7" id="KW-0812">Transmembrane</keyword>
<organism evidence="10 11">
    <name type="scientific">Ancylomarina euxinus</name>
    <dbReference type="NCBI Taxonomy" id="2283627"/>
    <lineage>
        <taxon>Bacteria</taxon>
        <taxon>Pseudomonadati</taxon>
        <taxon>Bacteroidota</taxon>
        <taxon>Bacteroidia</taxon>
        <taxon>Marinilabiliales</taxon>
        <taxon>Marinifilaceae</taxon>
        <taxon>Ancylomarina</taxon>
    </lineage>
</organism>
<keyword evidence="5 7" id="KW-0472">Membrane</keyword>
<dbReference type="AlphaFoldDB" id="A0A425XY64"/>